<name>A0A6G5QPB9_CAMRE</name>
<dbReference type="PANTHER" id="PTHR35579">
    <property type="entry name" value="CRISPR SYSTEM CMS ENDORIBONUCLEASE CSM3"/>
    <property type="match status" value="1"/>
</dbReference>
<dbReference type="Proteomes" id="UP000502377">
    <property type="component" value="Chromosome"/>
</dbReference>
<dbReference type="AlphaFoldDB" id="A0A6G5QPB9"/>
<dbReference type="InterPro" id="IPR052216">
    <property type="entry name" value="CRISPR_Csm3_endoribonuclease"/>
</dbReference>
<reference evidence="3 4" key="1">
    <citation type="submission" date="2016-07" db="EMBL/GenBank/DDBJ databases">
        <title>Comparative genomics of the Campylobacter concisus group.</title>
        <authorList>
            <person name="Miller W.G."/>
            <person name="Yee E."/>
            <person name="Chapman M.H."/>
            <person name="Huynh S."/>
            <person name="Bono J.L."/>
            <person name="On S.L.W."/>
            <person name="StLeger J."/>
            <person name="Foster G."/>
            <person name="Parker C.T."/>
        </authorList>
    </citation>
    <scope>NUCLEOTIDE SEQUENCE [LARGE SCALE GENOMIC DNA]</scope>
    <source>
        <strain evidence="3 4">ATCC 33238</strain>
    </source>
</reference>
<dbReference type="CDD" id="cd09726">
    <property type="entry name" value="RAMP_I_III"/>
    <property type="match status" value="1"/>
</dbReference>
<organism evidence="3 4">
    <name type="scientific">Campylobacter rectus</name>
    <name type="common">Wolinella recta</name>
    <dbReference type="NCBI Taxonomy" id="203"/>
    <lineage>
        <taxon>Bacteria</taxon>
        <taxon>Pseudomonadati</taxon>
        <taxon>Campylobacterota</taxon>
        <taxon>Epsilonproteobacteria</taxon>
        <taxon>Campylobacterales</taxon>
        <taxon>Campylobacteraceae</taxon>
        <taxon>Campylobacter</taxon>
    </lineage>
</organism>
<evidence type="ECO:0000313" key="4">
    <source>
        <dbReference type="Proteomes" id="UP000502377"/>
    </source>
</evidence>
<accession>A0A6G5QPB9</accession>
<evidence type="ECO:0000259" key="2">
    <source>
        <dbReference type="Pfam" id="PF03787"/>
    </source>
</evidence>
<proteinExistence type="predicted"/>
<dbReference type="RefSeq" id="WP_004318491.1">
    <property type="nucleotide sequence ID" value="NZ_CP012543.1"/>
</dbReference>
<dbReference type="EMBL" id="CP012543">
    <property type="protein sequence ID" value="QCD47510.1"/>
    <property type="molecule type" value="Genomic_DNA"/>
</dbReference>
<protein>
    <submittedName>
        <fullName evidence="3">CRISPR/Cas system-associated RAMP protein Cmr6, type III-B</fullName>
    </submittedName>
</protein>
<gene>
    <name evidence="3" type="primary">cmr6</name>
    <name evidence="3" type="ORF">CRECT_1890</name>
</gene>
<dbReference type="Pfam" id="PF03787">
    <property type="entry name" value="RAMPs"/>
    <property type="match status" value="1"/>
</dbReference>
<dbReference type="KEGG" id="crx:CRECT_1890"/>
<feature type="domain" description="CRISPR type III-associated protein" evidence="2">
    <location>
        <begin position="12"/>
        <end position="184"/>
    </location>
</feature>
<keyword evidence="1" id="KW-0051">Antiviral defense</keyword>
<dbReference type="InterPro" id="IPR005537">
    <property type="entry name" value="RAMP_III_fam"/>
</dbReference>
<evidence type="ECO:0000256" key="1">
    <source>
        <dbReference type="ARBA" id="ARBA00023118"/>
    </source>
</evidence>
<dbReference type="GO" id="GO:0051607">
    <property type="term" value="P:defense response to virus"/>
    <property type="evidence" value="ECO:0007669"/>
    <property type="project" value="UniProtKB-KW"/>
</dbReference>
<dbReference type="PANTHER" id="PTHR35579:SF3">
    <property type="entry name" value="CRISPR SYSTEM CMS ENDORIBONUCLEASE CSM3"/>
    <property type="match status" value="1"/>
</dbReference>
<evidence type="ECO:0000313" key="3">
    <source>
        <dbReference type="EMBL" id="QCD47510.1"/>
    </source>
</evidence>
<sequence>MTINYELKFFDYWHVSSGLSGGAALDSYVVKNSAGLPYVPGKTIKGLVREAAELFWDQDDIDKCFGSRGSKGGQKDSGDEQNENDDTTQAQCYFSSATIDEKIAAEITSNNLQRNLFEIISATKIDENGIAVDNSLRDIEVVLPISLKGEIRNVDDENAQNLKRALGMIKRIGLNRNRGLGRCEFKVKEL</sequence>